<proteinExistence type="inferred from homology"/>
<dbReference type="Gene3D" id="3.30.200.20">
    <property type="entry name" value="Phosphorylase Kinase, domain 1"/>
    <property type="match status" value="1"/>
</dbReference>
<dbReference type="GO" id="GO:0005524">
    <property type="term" value="F:ATP binding"/>
    <property type="evidence" value="ECO:0007669"/>
    <property type="project" value="UniProtKB-UniRule"/>
</dbReference>
<dbReference type="InterPro" id="IPR011009">
    <property type="entry name" value="Kinase-like_dom_sf"/>
</dbReference>
<dbReference type="PROSITE" id="PS00108">
    <property type="entry name" value="PROTEIN_KINASE_ST"/>
    <property type="match status" value="1"/>
</dbReference>
<organism evidence="13 14">
    <name type="scientific">Anaeromyces robustus</name>
    <dbReference type="NCBI Taxonomy" id="1754192"/>
    <lineage>
        <taxon>Eukaryota</taxon>
        <taxon>Fungi</taxon>
        <taxon>Fungi incertae sedis</taxon>
        <taxon>Chytridiomycota</taxon>
        <taxon>Chytridiomycota incertae sedis</taxon>
        <taxon>Neocallimastigomycetes</taxon>
        <taxon>Neocallimastigales</taxon>
        <taxon>Neocallimastigaceae</taxon>
        <taxon>Anaeromyces</taxon>
    </lineage>
</organism>
<dbReference type="EMBL" id="MCFG01000073">
    <property type="protein sequence ID" value="ORX83446.1"/>
    <property type="molecule type" value="Genomic_DNA"/>
</dbReference>
<evidence type="ECO:0000313" key="14">
    <source>
        <dbReference type="Proteomes" id="UP000193944"/>
    </source>
</evidence>
<evidence type="ECO:0000256" key="2">
    <source>
        <dbReference type="ARBA" id="ARBA00012513"/>
    </source>
</evidence>
<evidence type="ECO:0000256" key="11">
    <source>
        <dbReference type="RuleBase" id="RU000304"/>
    </source>
</evidence>
<feature type="binding site" evidence="10">
    <location>
        <position position="44"/>
    </location>
    <ligand>
        <name>ATP</name>
        <dbReference type="ChEBI" id="CHEBI:30616"/>
    </ligand>
</feature>
<dbReference type="GO" id="GO:0005737">
    <property type="term" value="C:cytoplasm"/>
    <property type="evidence" value="ECO:0007669"/>
    <property type="project" value="TreeGrafter"/>
</dbReference>
<keyword evidence="4" id="KW-0808">Transferase</keyword>
<name>A0A1Y1XDD8_9FUNG</name>
<reference evidence="13 14" key="1">
    <citation type="submission" date="2016-08" db="EMBL/GenBank/DDBJ databases">
        <title>A Parts List for Fungal Cellulosomes Revealed by Comparative Genomics.</title>
        <authorList>
            <consortium name="DOE Joint Genome Institute"/>
            <person name="Haitjema C.H."/>
            <person name="Gilmore S.P."/>
            <person name="Henske J.K."/>
            <person name="Solomon K.V."/>
            <person name="De Groot R."/>
            <person name="Kuo A."/>
            <person name="Mondo S.J."/>
            <person name="Salamov A.A."/>
            <person name="Labutti K."/>
            <person name="Zhao Z."/>
            <person name="Chiniquy J."/>
            <person name="Barry K."/>
            <person name="Brewer H.M."/>
            <person name="Purvine S.O."/>
            <person name="Wright A.T."/>
            <person name="Boxma B."/>
            <person name="Van Alen T."/>
            <person name="Hackstein J.H."/>
            <person name="Baker S.E."/>
            <person name="Grigoriev I.V."/>
            <person name="O'Malley M.A."/>
        </authorList>
    </citation>
    <scope>NUCLEOTIDE SEQUENCE [LARGE SCALE GENOMIC DNA]</scope>
    <source>
        <strain evidence="13 14">S4</strain>
    </source>
</reference>
<dbReference type="AlphaFoldDB" id="A0A1Y1XDD8"/>
<dbReference type="InterPro" id="IPR017441">
    <property type="entry name" value="Protein_kinase_ATP_BS"/>
</dbReference>
<comment type="caution">
    <text evidence="13">The sequence shown here is derived from an EMBL/GenBank/DDBJ whole genome shotgun (WGS) entry which is preliminary data.</text>
</comment>
<sequence length="303" mass="34467">MPFIFNRKKKNGNIFEKQERIGKGSFGEVYKGINKVTNELVAIKIFDLDTSDEDNIADVQKEISILSKFNSEYVTKYQGSYLIDTKLWIVMDYAALGSMRNILKSGVIPEKFISVIIREVLHGLNYLHKSCGIIHRDIKAANILLTADAKVKLCDFGVSGQLTMTHLRRNSFVGTPYWMAPEIIKRYNYDSKADIWSLGITIIELACGNPPNAEIDPNSVLHVVLRSEPPKLGKNFSLAIRDFINSCLKEEPEDRLTAEALLHTKFIKSASKGTNILHELINRHEMWLQNHPNEYNDNNANNR</sequence>
<keyword evidence="6 13" id="KW-0418">Kinase</keyword>
<evidence type="ECO:0000256" key="4">
    <source>
        <dbReference type="ARBA" id="ARBA00022679"/>
    </source>
</evidence>
<dbReference type="GO" id="GO:0004674">
    <property type="term" value="F:protein serine/threonine kinase activity"/>
    <property type="evidence" value="ECO:0007669"/>
    <property type="project" value="UniProtKB-KW"/>
</dbReference>
<dbReference type="InterPro" id="IPR008271">
    <property type="entry name" value="Ser/Thr_kinase_AS"/>
</dbReference>
<evidence type="ECO:0000256" key="5">
    <source>
        <dbReference type="ARBA" id="ARBA00022741"/>
    </source>
</evidence>
<dbReference type="SUPFAM" id="SSF56112">
    <property type="entry name" value="Protein kinase-like (PK-like)"/>
    <property type="match status" value="1"/>
</dbReference>
<comment type="catalytic activity">
    <reaction evidence="8">
        <text>L-threonyl-[protein] + ATP = O-phospho-L-threonyl-[protein] + ADP + H(+)</text>
        <dbReference type="Rhea" id="RHEA:46608"/>
        <dbReference type="Rhea" id="RHEA-COMP:11060"/>
        <dbReference type="Rhea" id="RHEA-COMP:11605"/>
        <dbReference type="ChEBI" id="CHEBI:15378"/>
        <dbReference type="ChEBI" id="CHEBI:30013"/>
        <dbReference type="ChEBI" id="CHEBI:30616"/>
        <dbReference type="ChEBI" id="CHEBI:61977"/>
        <dbReference type="ChEBI" id="CHEBI:456216"/>
        <dbReference type="EC" id="2.7.11.1"/>
    </reaction>
</comment>
<dbReference type="OrthoDB" id="248923at2759"/>
<evidence type="ECO:0000256" key="10">
    <source>
        <dbReference type="PROSITE-ProRule" id="PRU10141"/>
    </source>
</evidence>
<dbReference type="InterPro" id="IPR000719">
    <property type="entry name" value="Prot_kinase_dom"/>
</dbReference>
<gene>
    <name evidence="13" type="ORF">BCR32DRAFT_261085</name>
</gene>
<keyword evidence="3 11" id="KW-0723">Serine/threonine-protein kinase</keyword>
<dbReference type="PIRSF" id="PIRSF000654">
    <property type="entry name" value="Integrin-linked_kinase"/>
    <property type="match status" value="1"/>
</dbReference>
<dbReference type="STRING" id="1754192.A0A1Y1XDD8"/>
<keyword evidence="7 10" id="KW-0067">ATP-binding</keyword>
<accession>A0A1Y1XDD8</accession>
<dbReference type="Proteomes" id="UP000193944">
    <property type="component" value="Unassembled WGS sequence"/>
</dbReference>
<dbReference type="PROSITE" id="PS50011">
    <property type="entry name" value="PROTEIN_KINASE_DOM"/>
    <property type="match status" value="1"/>
</dbReference>
<keyword evidence="5 10" id="KW-0547">Nucleotide-binding</keyword>
<dbReference type="PANTHER" id="PTHR48012">
    <property type="entry name" value="STERILE20-LIKE KINASE, ISOFORM B-RELATED"/>
    <property type="match status" value="1"/>
</dbReference>
<evidence type="ECO:0000256" key="9">
    <source>
        <dbReference type="ARBA" id="ARBA00048679"/>
    </source>
</evidence>
<dbReference type="PROSITE" id="PS00107">
    <property type="entry name" value="PROTEIN_KINASE_ATP"/>
    <property type="match status" value="1"/>
</dbReference>
<evidence type="ECO:0000256" key="6">
    <source>
        <dbReference type="ARBA" id="ARBA00022777"/>
    </source>
</evidence>
<comment type="catalytic activity">
    <reaction evidence="9">
        <text>L-seryl-[protein] + ATP = O-phospho-L-seryl-[protein] + ADP + H(+)</text>
        <dbReference type="Rhea" id="RHEA:17989"/>
        <dbReference type="Rhea" id="RHEA-COMP:9863"/>
        <dbReference type="Rhea" id="RHEA-COMP:11604"/>
        <dbReference type="ChEBI" id="CHEBI:15378"/>
        <dbReference type="ChEBI" id="CHEBI:29999"/>
        <dbReference type="ChEBI" id="CHEBI:30616"/>
        <dbReference type="ChEBI" id="CHEBI:83421"/>
        <dbReference type="ChEBI" id="CHEBI:456216"/>
        <dbReference type="EC" id="2.7.11.1"/>
    </reaction>
</comment>
<dbReference type="InterPro" id="IPR050629">
    <property type="entry name" value="STE20/SPS1-PAK"/>
</dbReference>
<evidence type="ECO:0000256" key="8">
    <source>
        <dbReference type="ARBA" id="ARBA00047899"/>
    </source>
</evidence>
<dbReference type="Pfam" id="PF00069">
    <property type="entry name" value="Pkinase"/>
    <property type="match status" value="1"/>
</dbReference>
<keyword evidence="14" id="KW-1185">Reference proteome</keyword>
<dbReference type="Gene3D" id="1.10.510.10">
    <property type="entry name" value="Transferase(Phosphotransferase) domain 1"/>
    <property type="match status" value="1"/>
</dbReference>
<feature type="domain" description="Protein kinase" evidence="12">
    <location>
        <begin position="15"/>
        <end position="267"/>
    </location>
</feature>
<reference evidence="13 14" key="2">
    <citation type="submission" date="2016-08" db="EMBL/GenBank/DDBJ databases">
        <title>Pervasive Adenine N6-methylation of Active Genes in Fungi.</title>
        <authorList>
            <consortium name="DOE Joint Genome Institute"/>
            <person name="Mondo S.J."/>
            <person name="Dannebaum R.O."/>
            <person name="Kuo R.C."/>
            <person name="Labutti K."/>
            <person name="Haridas S."/>
            <person name="Kuo A."/>
            <person name="Salamov A."/>
            <person name="Ahrendt S.R."/>
            <person name="Lipzen A."/>
            <person name="Sullivan W."/>
            <person name="Andreopoulos W.B."/>
            <person name="Clum A."/>
            <person name="Lindquist E."/>
            <person name="Daum C."/>
            <person name="Ramamoorthy G.K."/>
            <person name="Gryganskyi A."/>
            <person name="Culley D."/>
            <person name="Magnuson J.K."/>
            <person name="James T.Y."/>
            <person name="O'Malley M.A."/>
            <person name="Stajich J.E."/>
            <person name="Spatafora J.W."/>
            <person name="Visel A."/>
            <person name="Grigoriev I.V."/>
        </authorList>
    </citation>
    <scope>NUCLEOTIDE SEQUENCE [LARGE SCALE GENOMIC DNA]</scope>
    <source>
        <strain evidence="13 14">S4</strain>
    </source>
</reference>
<dbReference type="PANTHER" id="PTHR48012:SF21">
    <property type="entry name" value="PH DOMAIN-CONTAINING PROTEIN"/>
    <property type="match status" value="1"/>
</dbReference>
<evidence type="ECO:0000256" key="3">
    <source>
        <dbReference type="ARBA" id="ARBA00022527"/>
    </source>
</evidence>
<dbReference type="EC" id="2.7.11.1" evidence="2"/>
<evidence type="ECO:0000259" key="12">
    <source>
        <dbReference type="PROSITE" id="PS50011"/>
    </source>
</evidence>
<comment type="similarity">
    <text evidence="1">Belongs to the protein kinase superfamily. STE Ser/Thr protein kinase family. STE20 subfamily.</text>
</comment>
<evidence type="ECO:0000256" key="7">
    <source>
        <dbReference type="ARBA" id="ARBA00022840"/>
    </source>
</evidence>
<dbReference type="FunFam" id="1.10.510.10:FF:000499">
    <property type="entry name" value="Serine/threonine-protein kinase KIC1"/>
    <property type="match status" value="1"/>
</dbReference>
<evidence type="ECO:0000313" key="13">
    <source>
        <dbReference type="EMBL" id="ORX83446.1"/>
    </source>
</evidence>
<dbReference type="SMART" id="SM00220">
    <property type="entry name" value="S_TKc"/>
    <property type="match status" value="1"/>
</dbReference>
<protein>
    <recommendedName>
        <fullName evidence="2">non-specific serine/threonine protein kinase</fullName>
        <ecNumber evidence="2">2.7.11.1</ecNumber>
    </recommendedName>
</protein>
<evidence type="ECO:0000256" key="1">
    <source>
        <dbReference type="ARBA" id="ARBA00008874"/>
    </source>
</evidence>